<evidence type="ECO:0000256" key="1">
    <source>
        <dbReference type="ARBA" id="ARBA00023125"/>
    </source>
</evidence>
<dbReference type="GO" id="GO:0003677">
    <property type="term" value="F:DNA binding"/>
    <property type="evidence" value="ECO:0007669"/>
    <property type="project" value="UniProtKB-KW"/>
</dbReference>
<reference evidence="3 4" key="1">
    <citation type="journal article" date="2015" name="BMC Genomics">
        <title>Genome mining reveals unlocked bioactive potential of marine Gram-negative bacteria.</title>
        <authorList>
            <person name="Machado H."/>
            <person name="Sonnenschein E.C."/>
            <person name="Melchiorsen J."/>
            <person name="Gram L."/>
        </authorList>
    </citation>
    <scope>NUCLEOTIDE SEQUENCE [LARGE SCALE GENOMIC DNA]</scope>
    <source>
        <strain evidence="3 4">S2471</strain>
    </source>
</reference>
<evidence type="ECO:0000313" key="4">
    <source>
        <dbReference type="Proteomes" id="UP000033452"/>
    </source>
</evidence>
<gene>
    <name evidence="3" type="primary">zntR</name>
    <name evidence="3" type="ORF">TW77_13665</name>
</gene>
<dbReference type="PATRIC" id="fig|43658.5.peg.2881"/>
<accession>A0A0F4QMM6</accession>
<dbReference type="Proteomes" id="UP000033452">
    <property type="component" value="Unassembled WGS sequence"/>
</dbReference>
<dbReference type="InterPro" id="IPR009061">
    <property type="entry name" value="DNA-bd_dom_put_sf"/>
</dbReference>
<dbReference type="RefSeq" id="WP_046005544.1">
    <property type="nucleotide sequence ID" value="NZ_JXYA01000031.1"/>
</dbReference>
<dbReference type="PROSITE" id="PS50937">
    <property type="entry name" value="HTH_MERR_2"/>
    <property type="match status" value="1"/>
</dbReference>
<dbReference type="GO" id="GO:0003700">
    <property type="term" value="F:DNA-binding transcription factor activity"/>
    <property type="evidence" value="ECO:0007669"/>
    <property type="project" value="InterPro"/>
</dbReference>
<keyword evidence="4" id="KW-1185">Reference proteome</keyword>
<name>A0A0F4QMM6_9GAMM</name>
<dbReference type="NCBIfam" id="NF007069">
    <property type="entry name" value="PRK09514.1"/>
    <property type="match status" value="1"/>
</dbReference>
<evidence type="ECO:0000259" key="2">
    <source>
        <dbReference type="PROSITE" id="PS50937"/>
    </source>
</evidence>
<evidence type="ECO:0000313" key="3">
    <source>
        <dbReference type="EMBL" id="KJZ07912.1"/>
    </source>
</evidence>
<dbReference type="Gene3D" id="1.10.1660.10">
    <property type="match status" value="1"/>
</dbReference>
<dbReference type="SUPFAM" id="SSF46955">
    <property type="entry name" value="Putative DNA-binding domain"/>
    <property type="match status" value="1"/>
</dbReference>
<dbReference type="InterPro" id="IPR047057">
    <property type="entry name" value="MerR_fam"/>
</dbReference>
<feature type="domain" description="HTH merR-type" evidence="2">
    <location>
        <begin position="1"/>
        <end position="70"/>
    </location>
</feature>
<keyword evidence="1" id="KW-0238">DNA-binding</keyword>
<dbReference type="OrthoDB" id="9802039at2"/>
<dbReference type="InterPro" id="IPR000551">
    <property type="entry name" value="MerR-type_HTH_dom"/>
</dbReference>
<proteinExistence type="predicted"/>
<protein>
    <submittedName>
        <fullName evidence="3">Zinc-responsive transcriptional regulator</fullName>
    </submittedName>
</protein>
<sequence length="137" mass="15540">MYKIGHIAKQLNVSTDTLRYYERQGLLQASVRSPAGYRLYDDSALEQMRFIVRAKAVGFSLRDIQELLTIKIDKHNHSCEEVKSLTLQKLTQTRQRIEELLKFERSLSVLAERCCGGEESADDCSILTALEDVDGSA</sequence>
<dbReference type="SMART" id="SM00422">
    <property type="entry name" value="HTH_MERR"/>
    <property type="match status" value="1"/>
</dbReference>
<dbReference type="PANTHER" id="PTHR30204:SF92">
    <property type="entry name" value="HTH-TYPE TRANSCRIPTIONAL REGULATOR ZNTR"/>
    <property type="match status" value="1"/>
</dbReference>
<dbReference type="Pfam" id="PF13411">
    <property type="entry name" value="MerR_1"/>
    <property type="match status" value="1"/>
</dbReference>
<dbReference type="PANTHER" id="PTHR30204">
    <property type="entry name" value="REDOX-CYCLING DRUG-SENSING TRANSCRIPTIONAL ACTIVATOR SOXR"/>
    <property type="match status" value="1"/>
</dbReference>
<organism evidence="3 4">
    <name type="scientific">Pseudoalteromonas rubra</name>
    <dbReference type="NCBI Taxonomy" id="43658"/>
    <lineage>
        <taxon>Bacteria</taxon>
        <taxon>Pseudomonadati</taxon>
        <taxon>Pseudomonadota</taxon>
        <taxon>Gammaproteobacteria</taxon>
        <taxon>Alteromonadales</taxon>
        <taxon>Pseudoalteromonadaceae</taxon>
        <taxon>Pseudoalteromonas</taxon>
    </lineage>
</organism>
<dbReference type="PROSITE" id="PS00552">
    <property type="entry name" value="HTH_MERR_1"/>
    <property type="match status" value="1"/>
</dbReference>
<dbReference type="CDD" id="cd04770">
    <property type="entry name" value="HTH_HMRTR"/>
    <property type="match status" value="1"/>
</dbReference>
<dbReference type="AlphaFoldDB" id="A0A0F4QMM6"/>
<dbReference type="EMBL" id="JXYA01000031">
    <property type="protein sequence ID" value="KJZ07912.1"/>
    <property type="molecule type" value="Genomic_DNA"/>
</dbReference>
<dbReference type="PRINTS" id="PR00040">
    <property type="entry name" value="HTHMERR"/>
</dbReference>
<comment type="caution">
    <text evidence="3">The sequence shown here is derived from an EMBL/GenBank/DDBJ whole genome shotgun (WGS) entry which is preliminary data.</text>
</comment>